<proteinExistence type="predicted"/>
<dbReference type="InterPro" id="IPR009241">
    <property type="entry name" value="HigB-like"/>
</dbReference>
<name>A0A7X1AUZ2_9BACT</name>
<sequence>MRSIQFYRQQSGACPVEDFLESLDGKQAQKVAWVLDLVRTLPRPPTQYFKKLVGTELWEVRVEFGGNAFRILGFMDGENLVVLASGFAKKTQKTPKQEIETAERRRKDYFLRKG</sequence>
<protein>
    <submittedName>
        <fullName evidence="1">Type II toxin-antitoxin system RelE/ParE family toxin</fullName>
    </submittedName>
</protein>
<evidence type="ECO:0000313" key="1">
    <source>
        <dbReference type="EMBL" id="MBC2600302.1"/>
    </source>
</evidence>
<evidence type="ECO:0000313" key="2">
    <source>
        <dbReference type="EMBL" id="MBC2602503.1"/>
    </source>
</evidence>
<gene>
    <name evidence="1" type="ORF">H5P30_00745</name>
    <name evidence="2" type="ORF">H5P30_12015</name>
    <name evidence="3" type="ORF">H5P30_12055</name>
    <name evidence="4" type="ORF">H5P30_14630</name>
</gene>
<comment type="caution">
    <text evidence="1">The sequence shown here is derived from an EMBL/GenBank/DDBJ whole genome shotgun (WGS) entry which is preliminary data.</text>
</comment>
<dbReference type="RefSeq" id="WP_185691055.1">
    <property type="nucleotide sequence ID" value="NZ_JACHVA010000010.1"/>
</dbReference>
<accession>A0A7X1AUZ2</accession>
<keyword evidence="5" id="KW-1185">Reference proteome</keyword>
<dbReference type="EMBL" id="JACHVA010000010">
    <property type="protein sequence ID" value="MBC2600302.1"/>
    <property type="molecule type" value="Genomic_DNA"/>
</dbReference>
<evidence type="ECO:0000313" key="4">
    <source>
        <dbReference type="EMBL" id="MBC2603015.1"/>
    </source>
</evidence>
<dbReference type="EMBL" id="JACHVA010000096">
    <property type="protein sequence ID" value="MBC2602511.1"/>
    <property type="molecule type" value="Genomic_DNA"/>
</dbReference>
<dbReference type="EMBL" id="JACHVA010000095">
    <property type="protein sequence ID" value="MBC2602503.1"/>
    <property type="molecule type" value="Genomic_DNA"/>
</dbReference>
<dbReference type="EMBL" id="JACHVA010000115">
    <property type="protein sequence ID" value="MBC2603015.1"/>
    <property type="molecule type" value="Genomic_DNA"/>
</dbReference>
<evidence type="ECO:0000313" key="3">
    <source>
        <dbReference type="EMBL" id="MBC2602511.1"/>
    </source>
</evidence>
<reference evidence="1 5" key="1">
    <citation type="submission" date="2020-07" db="EMBL/GenBank/DDBJ databases">
        <authorList>
            <person name="Feng X."/>
        </authorList>
    </citation>
    <scope>NUCLEOTIDE SEQUENCE [LARGE SCALE GENOMIC DNA]</scope>
    <source>
        <strain evidence="1 5">JCM14086</strain>
    </source>
</reference>
<dbReference type="Pfam" id="PF05973">
    <property type="entry name" value="Gp49"/>
    <property type="match status" value="1"/>
</dbReference>
<dbReference type="AlphaFoldDB" id="A0A7X1AUZ2"/>
<evidence type="ECO:0000313" key="5">
    <source>
        <dbReference type="Proteomes" id="UP000525652"/>
    </source>
</evidence>
<dbReference type="Proteomes" id="UP000525652">
    <property type="component" value="Unassembled WGS sequence"/>
</dbReference>
<organism evidence="1 5">
    <name type="scientific">Puniceicoccus vermicola</name>
    <dbReference type="NCBI Taxonomy" id="388746"/>
    <lineage>
        <taxon>Bacteria</taxon>
        <taxon>Pseudomonadati</taxon>
        <taxon>Verrucomicrobiota</taxon>
        <taxon>Opitutia</taxon>
        <taxon>Puniceicoccales</taxon>
        <taxon>Puniceicoccaceae</taxon>
        <taxon>Puniceicoccus</taxon>
    </lineage>
</organism>